<keyword evidence="2" id="KW-1185">Reference proteome</keyword>
<keyword evidence="1" id="KW-0378">Hydrolase</keyword>
<evidence type="ECO:0000313" key="2">
    <source>
        <dbReference type="Proteomes" id="UP000202160"/>
    </source>
</evidence>
<gene>
    <name evidence="1" type="primary">16</name>
    <name evidence="1" type="ORF">PBI_SOUPS_16</name>
</gene>
<dbReference type="GO" id="GO:0006508">
    <property type="term" value="P:proteolysis"/>
    <property type="evidence" value="ECO:0007669"/>
    <property type="project" value="UniProtKB-KW"/>
</dbReference>
<dbReference type="EMBL" id="KU998249">
    <property type="protein sequence ID" value="ANA86951.1"/>
    <property type="molecule type" value="Genomic_DNA"/>
</dbReference>
<name>A0A160DG54_9CAUD</name>
<dbReference type="RefSeq" id="YP_009269314.1">
    <property type="nucleotide sequence ID" value="NC_030698.1"/>
</dbReference>
<dbReference type="KEGG" id="vg:28378668"/>
<proteinExistence type="predicted"/>
<reference evidence="1 2" key="1">
    <citation type="submission" date="2016-03" db="EMBL/GenBank/DDBJ databases">
        <authorList>
            <person name="Montgomery M.T."/>
            <person name="Guerrero C.A."/>
            <person name="Mavrich T.N."/>
            <person name="Pope W.H."/>
            <person name="Garlena R.A."/>
            <person name="Russell D.A."/>
            <person name="Jacobs-Sera D."/>
            <person name="Hendrix R.W."/>
            <person name="Hatfull G.F."/>
        </authorList>
    </citation>
    <scope>NUCLEOTIDE SEQUENCE [LARGE SCALE GENOMIC DNA]</scope>
</reference>
<keyword evidence="1" id="KW-0645">Protease</keyword>
<dbReference type="InterPro" id="IPR057369">
    <property type="entry name" value="VG15"/>
</dbReference>
<dbReference type="GO" id="GO:0008233">
    <property type="term" value="F:peptidase activity"/>
    <property type="evidence" value="ECO:0007669"/>
    <property type="project" value="UniProtKB-KW"/>
</dbReference>
<accession>A0A160DG54</accession>
<evidence type="ECO:0000313" key="1">
    <source>
        <dbReference type="EMBL" id="ANA86951.1"/>
    </source>
</evidence>
<dbReference type="OrthoDB" id="5304at10239"/>
<protein>
    <submittedName>
        <fullName evidence="1">Capsid maturation protease</fullName>
    </submittedName>
</protein>
<dbReference type="Proteomes" id="UP000202160">
    <property type="component" value="Segment"/>
</dbReference>
<dbReference type="GeneID" id="28378668"/>
<organism evidence="1 2">
    <name type="scientific">Gordonia phage Soups</name>
    <dbReference type="NCBI Taxonomy" id="1838079"/>
    <lineage>
        <taxon>Viruses</taxon>
        <taxon>Duplodnaviria</taxon>
        <taxon>Heunggongvirae</taxon>
        <taxon>Uroviricota</taxon>
        <taxon>Caudoviricetes</taxon>
        <taxon>Soupsvirus</taxon>
        <taxon>Soupsvirus soups</taxon>
    </lineage>
</organism>
<sequence>MTPEQYAAAQAAVAAGTATYVQKFASLFTGPVLTIREWLSLLEILFPEVQRRYEESASLARDFYDAQRELHHPSIDRNEMLLSQLEWEWFVQNMEPARRGMSQADSPNAAVTNLTLRAVREVEMGARRQILGAVKNDPDPSTVKGWARVATGRETCAWCLMLISRGPTYLGATNSGLDLDDYSAAEAFNNAGGDLVKFREDVGEYMEQWHAGCDCLVVPVFDKQNWPGRAAQKRAEQLWIEATREAQKLIDSGEARSQNLNKEAQNALRRRIYSGDLSMSNYALAA</sequence>
<dbReference type="Pfam" id="PF25310">
    <property type="entry name" value="VG15"/>
    <property type="match status" value="1"/>
</dbReference>